<feature type="transmembrane region" description="Helical" evidence="1">
    <location>
        <begin position="24"/>
        <end position="41"/>
    </location>
</feature>
<keyword evidence="1" id="KW-0472">Membrane</keyword>
<accession>A0A0E9R093</accession>
<evidence type="ECO:0000313" key="2">
    <source>
        <dbReference type="EMBL" id="JAH22529.1"/>
    </source>
</evidence>
<name>A0A0E9R093_ANGAN</name>
<dbReference type="AlphaFoldDB" id="A0A0E9R093"/>
<evidence type="ECO:0000256" key="1">
    <source>
        <dbReference type="SAM" id="Phobius"/>
    </source>
</evidence>
<dbReference type="EMBL" id="GBXM01086048">
    <property type="protein sequence ID" value="JAH22529.1"/>
    <property type="molecule type" value="Transcribed_RNA"/>
</dbReference>
<reference evidence="2" key="1">
    <citation type="submission" date="2014-11" db="EMBL/GenBank/DDBJ databases">
        <authorList>
            <person name="Amaro Gonzalez C."/>
        </authorList>
    </citation>
    <scope>NUCLEOTIDE SEQUENCE</scope>
</reference>
<reference evidence="2" key="2">
    <citation type="journal article" date="2015" name="Fish Shellfish Immunol.">
        <title>Early steps in the European eel (Anguilla anguilla)-Vibrio vulnificus interaction in the gills: Role of the RtxA13 toxin.</title>
        <authorList>
            <person name="Callol A."/>
            <person name="Pajuelo D."/>
            <person name="Ebbesson L."/>
            <person name="Teles M."/>
            <person name="MacKenzie S."/>
            <person name="Amaro C."/>
        </authorList>
    </citation>
    <scope>NUCLEOTIDE SEQUENCE</scope>
</reference>
<protein>
    <submittedName>
        <fullName evidence="2">Uncharacterized protein</fullName>
    </submittedName>
</protein>
<organism evidence="2">
    <name type="scientific">Anguilla anguilla</name>
    <name type="common">European freshwater eel</name>
    <name type="synonym">Muraena anguilla</name>
    <dbReference type="NCBI Taxonomy" id="7936"/>
    <lineage>
        <taxon>Eukaryota</taxon>
        <taxon>Metazoa</taxon>
        <taxon>Chordata</taxon>
        <taxon>Craniata</taxon>
        <taxon>Vertebrata</taxon>
        <taxon>Euteleostomi</taxon>
        <taxon>Actinopterygii</taxon>
        <taxon>Neopterygii</taxon>
        <taxon>Teleostei</taxon>
        <taxon>Anguilliformes</taxon>
        <taxon>Anguillidae</taxon>
        <taxon>Anguilla</taxon>
    </lineage>
</organism>
<sequence length="46" mass="5436">MSALKNEKHCFEFLTVLLKNESRNLVIVSCFVFTLGVYFHCRERNV</sequence>
<proteinExistence type="predicted"/>
<keyword evidence="1" id="KW-0812">Transmembrane</keyword>
<keyword evidence="1" id="KW-1133">Transmembrane helix</keyword>